<organism evidence="2 3">
    <name type="scientific">Trichophyton interdigitale (strain MR816)</name>
    <dbReference type="NCBI Taxonomy" id="1215338"/>
    <lineage>
        <taxon>Eukaryota</taxon>
        <taxon>Fungi</taxon>
        <taxon>Dikarya</taxon>
        <taxon>Ascomycota</taxon>
        <taxon>Pezizomycotina</taxon>
        <taxon>Eurotiomycetes</taxon>
        <taxon>Eurotiomycetidae</taxon>
        <taxon>Onygenales</taxon>
        <taxon>Arthrodermataceae</taxon>
        <taxon>Trichophyton</taxon>
    </lineage>
</organism>
<comment type="caution">
    <text evidence="2">The sequence shown here is derived from an EMBL/GenBank/DDBJ whole genome shotgun (WGS) entry which is preliminary data.</text>
</comment>
<evidence type="ECO:0000313" key="2">
    <source>
        <dbReference type="EMBL" id="KDB27330.1"/>
    </source>
</evidence>
<evidence type="ECO:0000256" key="1">
    <source>
        <dbReference type="SAM" id="MobiDB-lite"/>
    </source>
</evidence>
<keyword evidence="3" id="KW-1185">Reference proteome</keyword>
<name>A0A059JHJ1_TRIIM</name>
<evidence type="ECO:0000313" key="3">
    <source>
        <dbReference type="Proteomes" id="UP000024533"/>
    </source>
</evidence>
<sequence length="100" mass="11457">MVYNLTSIKRMIIFCKRQNGRNVLCRIRQKKRGKTTSKAEKSQDIYGGQVPVPKTDMTWTRKGDAMPWEKNKSAALSTSAFEIPPTTNHQPNRTISYPVE</sequence>
<accession>A0A059JHJ1</accession>
<feature type="region of interest" description="Disordered" evidence="1">
    <location>
        <begin position="31"/>
        <end position="60"/>
    </location>
</feature>
<proteinExistence type="predicted"/>
<dbReference type="AlphaFoldDB" id="A0A059JHJ1"/>
<gene>
    <name evidence="2" type="ORF">H109_00907</name>
</gene>
<protein>
    <submittedName>
        <fullName evidence="2">Uncharacterized protein</fullName>
    </submittedName>
</protein>
<feature type="region of interest" description="Disordered" evidence="1">
    <location>
        <begin position="80"/>
        <end position="100"/>
    </location>
</feature>
<reference evidence="2 3" key="1">
    <citation type="submission" date="2014-02" db="EMBL/GenBank/DDBJ databases">
        <title>The Genome Sequence of Trichophyton interdigitale MR816.</title>
        <authorList>
            <consortium name="The Broad Institute Genomics Platform"/>
            <person name="Cuomo C.A."/>
            <person name="White T.C."/>
            <person name="Graser Y."/>
            <person name="Martinez-Rossi N."/>
            <person name="Heitman J."/>
            <person name="Young S.K."/>
            <person name="Zeng Q."/>
            <person name="Gargeya S."/>
            <person name="Abouelleil A."/>
            <person name="Alvarado L."/>
            <person name="Chapman S.B."/>
            <person name="Gainer-Dewar J."/>
            <person name="Goldberg J."/>
            <person name="Griggs A."/>
            <person name="Gujja S."/>
            <person name="Hansen M."/>
            <person name="Howarth C."/>
            <person name="Imamovic A."/>
            <person name="Larimer J."/>
            <person name="Martinez D."/>
            <person name="Murphy C."/>
            <person name="Pearson M.D."/>
            <person name="Persinoti G."/>
            <person name="Poon T."/>
            <person name="Priest M."/>
            <person name="Roberts A.D."/>
            <person name="Saif S."/>
            <person name="Shea T.D."/>
            <person name="Sykes S.N."/>
            <person name="Wortman J."/>
            <person name="Nusbaum C."/>
            <person name="Birren B."/>
        </authorList>
    </citation>
    <scope>NUCLEOTIDE SEQUENCE [LARGE SCALE GENOMIC DNA]</scope>
    <source>
        <strain evidence="2 3">MR816</strain>
    </source>
</reference>
<dbReference type="HOGENOM" id="CLU_2308062_0_0_1"/>
<dbReference type="EMBL" id="AOKY01000072">
    <property type="protein sequence ID" value="KDB27330.1"/>
    <property type="molecule type" value="Genomic_DNA"/>
</dbReference>
<dbReference type="Proteomes" id="UP000024533">
    <property type="component" value="Unassembled WGS sequence"/>
</dbReference>